<evidence type="ECO:0000313" key="1">
    <source>
        <dbReference type="EMBL" id="APW63030.1"/>
    </source>
</evidence>
<organism evidence="1 2">
    <name type="scientific">Paludisphaera borealis</name>
    <dbReference type="NCBI Taxonomy" id="1387353"/>
    <lineage>
        <taxon>Bacteria</taxon>
        <taxon>Pseudomonadati</taxon>
        <taxon>Planctomycetota</taxon>
        <taxon>Planctomycetia</taxon>
        <taxon>Isosphaerales</taxon>
        <taxon>Isosphaeraceae</taxon>
        <taxon>Paludisphaera</taxon>
    </lineage>
</organism>
<accession>A0A1U7CVQ4</accession>
<proteinExistence type="predicted"/>
<dbReference type="KEGG" id="pbor:BSF38_04588"/>
<protein>
    <submittedName>
        <fullName evidence="1">Uncharacterized protein</fullName>
    </submittedName>
</protein>
<reference evidence="2" key="1">
    <citation type="submission" date="2016-12" db="EMBL/GenBank/DDBJ databases">
        <title>Comparative genomics of four Isosphaeraceae planctomycetes: a common pool of plasmids and glycoside hydrolase genes.</title>
        <authorList>
            <person name="Ivanova A."/>
        </authorList>
    </citation>
    <scope>NUCLEOTIDE SEQUENCE [LARGE SCALE GENOMIC DNA]</scope>
    <source>
        <strain evidence="2">PX4</strain>
    </source>
</reference>
<dbReference type="OrthoDB" id="9880136at2"/>
<evidence type="ECO:0000313" key="2">
    <source>
        <dbReference type="Proteomes" id="UP000186309"/>
    </source>
</evidence>
<dbReference type="EMBL" id="CP019082">
    <property type="protein sequence ID" value="APW63030.1"/>
    <property type="molecule type" value="Genomic_DNA"/>
</dbReference>
<sequence length="80" mass="8700">MSEPMDDGGWMVYRRAYGEAARLIEIARFDHCFGRDFAAGLGGNVGAIVAEVRRRMGRSADPGVVDSALDDALAGRSPRW</sequence>
<dbReference type="RefSeq" id="WP_076349439.1">
    <property type="nucleotide sequence ID" value="NZ_CP019082.1"/>
</dbReference>
<name>A0A1U7CVQ4_9BACT</name>
<gene>
    <name evidence="1" type="ORF">BSF38_04588</name>
</gene>
<keyword evidence="2" id="KW-1185">Reference proteome</keyword>
<dbReference type="AlphaFoldDB" id="A0A1U7CVQ4"/>
<dbReference type="Proteomes" id="UP000186309">
    <property type="component" value="Chromosome"/>
</dbReference>